<dbReference type="InterPro" id="IPR002885">
    <property type="entry name" value="PPR_rpt"/>
</dbReference>
<keyword evidence="1" id="KW-0677">Repeat</keyword>
<reference evidence="3 4" key="1">
    <citation type="submission" date="2024-01" db="EMBL/GenBank/DDBJ databases">
        <title>Genome assemblies of Stephania.</title>
        <authorList>
            <person name="Yang L."/>
        </authorList>
    </citation>
    <scope>NUCLEOTIDE SEQUENCE [LARGE SCALE GENOMIC DNA]</scope>
    <source>
        <strain evidence="3">JXDWG</strain>
        <tissue evidence="3">Leaf</tissue>
    </source>
</reference>
<dbReference type="Pfam" id="PF01535">
    <property type="entry name" value="PPR"/>
    <property type="match status" value="6"/>
</dbReference>
<accession>A0AAP0E1F5</accession>
<dbReference type="PANTHER" id="PTHR47926">
    <property type="entry name" value="PENTATRICOPEPTIDE REPEAT-CONTAINING PROTEIN"/>
    <property type="match status" value="1"/>
</dbReference>
<dbReference type="NCBIfam" id="TIGR00756">
    <property type="entry name" value="PPR"/>
    <property type="match status" value="3"/>
</dbReference>
<dbReference type="EMBL" id="JBBNAG010000013">
    <property type="protein sequence ID" value="KAK9083062.1"/>
    <property type="molecule type" value="Genomic_DNA"/>
</dbReference>
<evidence type="ECO:0000256" key="2">
    <source>
        <dbReference type="PROSITE-ProRule" id="PRU00708"/>
    </source>
</evidence>
<sequence length="647" mass="73435">MNGAAAYTLLSTLKTFASQGDLRKAFLTYSILTTHLSSSSSTLLISALTSLLLPCISSKSLRFAQPLHSIILSLAHHQHPLLAPMLVHFYSSCSLFNDAYLVVQDSNSPNPVPWNVFISSCVRHGASRLGILAYNRMLDAGLVKPDAFTYTSVLKACTTTSSISRECGWWVHSTIDYACLRGNVRVQTSLVSMYLKCGRLDIARSLFEKMPVRNVVSWNCMISGYAAKGMMKEALELFERMWVEQVDRPNVVTWNIIATMHLHVGDYNGVLDLISKMTGRGVCIGPVTVLIGLTACSRGEFRNYGKEIHGFTVRRCCDEVENVRNAMVTMYSRCKYTEYAYKLFVSAKEKSVVTWNAMITGLSNLDMFEEADSIFRDMLAYAFEPNEVTILTILSICARMSNLRHGRELHCYILRRAAIDDHYLFSYNSLVHLYANSGKVLEARILFDSMEVKDKFVYTSLISGYAMQGRGREALELFEEMILYGMKPDHTTMLVVLSACTLSRFVNEGQELFKKMVQEYEIDPQMEHFHCMVDLFGRVGLIDEAEKVIKEEMPFDPSPGIWKSLLWACRRQGNVEIGEWAADKLLDLRPHELEVYELIASMYNLTASWSKLAKVRKLMEPLCTEKTDEKSDFAIDLEHQHWEVSHL</sequence>
<dbReference type="Gene3D" id="1.25.40.10">
    <property type="entry name" value="Tetratricopeptide repeat domain"/>
    <property type="match status" value="5"/>
</dbReference>
<evidence type="ECO:0000256" key="1">
    <source>
        <dbReference type="ARBA" id="ARBA00022737"/>
    </source>
</evidence>
<dbReference type="PANTHER" id="PTHR47926:SF375">
    <property type="entry name" value="PENTATRICOPEPTIDE REPEAT-CONTAINING PROTEIN"/>
    <property type="match status" value="1"/>
</dbReference>
<dbReference type="PROSITE" id="PS51375">
    <property type="entry name" value="PPR"/>
    <property type="match status" value="3"/>
</dbReference>
<dbReference type="SUPFAM" id="SSF48452">
    <property type="entry name" value="TPR-like"/>
    <property type="match status" value="2"/>
</dbReference>
<feature type="repeat" description="PPR" evidence="2">
    <location>
        <begin position="351"/>
        <end position="385"/>
    </location>
</feature>
<comment type="caution">
    <text evidence="3">The sequence shown here is derived from an EMBL/GenBank/DDBJ whole genome shotgun (WGS) entry which is preliminary data.</text>
</comment>
<organism evidence="3 4">
    <name type="scientific">Stephania cephalantha</name>
    <dbReference type="NCBI Taxonomy" id="152367"/>
    <lineage>
        <taxon>Eukaryota</taxon>
        <taxon>Viridiplantae</taxon>
        <taxon>Streptophyta</taxon>
        <taxon>Embryophyta</taxon>
        <taxon>Tracheophyta</taxon>
        <taxon>Spermatophyta</taxon>
        <taxon>Magnoliopsida</taxon>
        <taxon>Ranunculales</taxon>
        <taxon>Menispermaceae</taxon>
        <taxon>Menispermoideae</taxon>
        <taxon>Cissampelideae</taxon>
        <taxon>Stephania</taxon>
    </lineage>
</organism>
<dbReference type="GO" id="GO:0003723">
    <property type="term" value="F:RNA binding"/>
    <property type="evidence" value="ECO:0007669"/>
    <property type="project" value="InterPro"/>
</dbReference>
<protein>
    <recommendedName>
        <fullName evidence="5">Pentatricopeptide repeat-containing protein</fullName>
    </recommendedName>
</protein>
<feature type="repeat" description="PPR" evidence="2">
    <location>
        <begin position="214"/>
        <end position="248"/>
    </location>
</feature>
<dbReference type="AlphaFoldDB" id="A0AAP0E1F5"/>
<dbReference type="FunFam" id="1.25.40.10:FF:000090">
    <property type="entry name" value="Pentatricopeptide repeat-containing protein, chloroplastic"/>
    <property type="match status" value="1"/>
</dbReference>
<gene>
    <name evidence="3" type="ORF">Scep_029533</name>
</gene>
<evidence type="ECO:0000313" key="4">
    <source>
        <dbReference type="Proteomes" id="UP001419268"/>
    </source>
</evidence>
<keyword evidence="4" id="KW-1185">Reference proteome</keyword>
<feature type="repeat" description="PPR" evidence="2">
    <location>
        <begin position="454"/>
        <end position="488"/>
    </location>
</feature>
<dbReference type="Pfam" id="PF13041">
    <property type="entry name" value="PPR_2"/>
    <property type="match status" value="2"/>
</dbReference>
<dbReference type="InterPro" id="IPR046960">
    <property type="entry name" value="PPR_At4g14850-like_plant"/>
</dbReference>
<dbReference type="InterPro" id="IPR011990">
    <property type="entry name" value="TPR-like_helical_dom_sf"/>
</dbReference>
<dbReference type="FunFam" id="1.25.40.10:FF:000344">
    <property type="entry name" value="Pentatricopeptide repeat-containing protein"/>
    <property type="match status" value="1"/>
</dbReference>
<evidence type="ECO:0008006" key="5">
    <source>
        <dbReference type="Google" id="ProtNLM"/>
    </source>
</evidence>
<dbReference type="Proteomes" id="UP001419268">
    <property type="component" value="Unassembled WGS sequence"/>
</dbReference>
<evidence type="ECO:0000313" key="3">
    <source>
        <dbReference type="EMBL" id="KAK9083062.1"/>
    </source>
</evidence>
<proteinExistence type="predicted"/>
<name>A0AAP0E1F5_9MAGN</name>
<dbReference type="GO" id="GO:0009451">
    <property type="term" value="P:RNA modification"/>
    <property type="evidence" value="ECO:0007669"/>
    <property type="project" value="InterPro"/>
</dbReference>